<reference evidence="1" key="1">
    <citation type="submission" date="2013-12" db="EMBL/GenBank/DDBJ databases">
        <title>The Genome Sequence of Aphanomyces astaci APO3.</title>
        <authorList>
            <consortium name="The Broad Institute Genomics Platform"/>
            <person name="Russ C."/>
            <person name="Tyler B."/>
            <person name="van West P."/>
            <person name="Dieguez-Uribeondo J."/>
            <person name="Young S.K."/>
            <person name="Zeng Q."/>
            <person name="Gargeya S."/>
            <person name="Fitzgerald M."/>
            <person name="Abouelleil A."/>
            <person name="Alvarado L."/>
            <person name="Chapman S.B."/>
            <person name="Gainer-Dewar J."/>
            <person name="Goldberg J."/>
            <person name="Griggs A."/>
            <person name="Gujja S."/>
            <person name="Hansen M."/>
            <person name="Howarth C."/>
            <person name="Imamovic A."/>
            <person name="Ireland A."/>
            <person name="Larimer J."/>
            <person name="McCowan C."/>
            <person name="Murphy C."/>
            <person name="Pearson M."/>
            <person name="Poon T.W."/>
            <person name="Priest M."/>
            <person name="Roberts A."/>
            <person name="Saif S."/>
            <person name="Shea T."/>
            <person name="Sykes S."/>
            <person name="Wortman J."/>
            <person name="Nusbaum C."/>
            <person name="Birren B."/>
        </authorList>
    </citation>
    <scope>NUCLEOTIDE SEQUENCE [LARGE SCALE GENOMIC DNA]</scope>
    <source>
        <strain evidence="1">APO3</strain>
    </source>
</reference>
<dbReference type="EMBL" id="KI913187">
    <property type="protein sequence ID" value="ETV68302.1"/>
    <property type="molecule type" value="Genomic_DNA"/>
</dbReference>
<sequence>MSPSRTAAELDVVVARLEADESYQTLKAKESVLDLQVRMLVQQQQSLVA</sequence>
<dbReference type="RefSeq" id="XP_009842245.1">
    <property type="nucleotide sequence ID" value="XM_009843943.1"/>
</dbReference>
<dbReference type="AlphaFoldDB" id="W4FLA1"/>
<dbReference type="VEuPathDB" id="FungiDB:H257_15744"/>
<proteinExistence type="predicted"/>
<dbReference type="GeneID" id="20817740"/>
<name>W4FLA1_APHAT</name>
<evidence type="ECO:0000313" key="1">
    <source>
        <dbReference type="EMBL" id="ETV68302.1"/>
    </source>
</evidence>
<gene>
    <name evidence="1" type="ORF">H257_15744</name>
</gene>
<organism evidence="1">
    <name type="scientific">Aphanomyces astaci</name>
    <name type="common">Crayfish plague agent</name>
    <dbReference type="NCBI Taxonomy" id="112090"/>
    <lineage>
        <taxon>Eukaryota</taxon>
        <taxon>Sar</taxon>
        <taxon>Stramenopiles</taxon>
        <taxon>Oomycota</taxon>
        <taxon>Saprolegniomycetes</taxon>
        <taxon>Saprolegniales</taxon>
        <taxon>Verrucalvaceae</taxon>
        <taxon>Aphanomyces</taxon>
    </lineage>
</organism>
<protein>
    <submittedName>
        <fullName evidence="1">Uncharacterized protein</fullName>
    </submittedName>
</protein>
<accession>W4FLA1</accession>